<sequence>MLSGSRLSPIERQMGRLMRSPDEHTDDTTAPAADPPATTALGDAAAAEDTAAEDTADKTDVTDGDKGDADKANGDDKSGDEAADSIIGAPEAYDVAAFTMPEGVEFDAEMFELVQDDLKTLNLSQKGAESIVGLFASKIAPKIEERAAKAMDTAAATLSADLARDLQADPEVGGAKLRESQAYAAKAIARFIPDAAARSEFSTFLNESGLGNHPLLTRVIAGAGRALSEASTPAAEAEKAERSEAQKFYG</sequence>
<feature type="region of interest" description="Disordered" evidence="1">
    <location>
        <begin position="230"/>
        <end position="250"/>
    </location>
</feature>
<gene>
    <name evidence="2" type="ORF">ATM17_21550</name>
</gene>
<evidence type="ECO:0000256" key="1">
    <source>
        <dbReference type="SAM" id="MobiDB-lite"/>
    </source>
</evidence>
<organism evidence="2 3">
    <name type="scientific">Sphingopyxis macrogoltabida</name>
    <name type="common">Sphingomonas macrogoltabidus</name>
    <dbReference type="NCBI Taxonomy" id="33050"/>
    <lineage>
        <taxon>Bacteria</taxon>
        <taxon>Pseudomonadati</taxon>
        <taxon>Pseudomonadota</taxon>
        <taxon>Alphaproteobacteria</taxon>
        <taxon>Sphingomonadales</taxon>
        <taxon>Sphingomonadaceae</taxon>
        <taxon>Sphingopyxis</taxon>
    </lineage>
</organism>
<evidence type="ECO:0000313" key="3">
    <source>
        <dbReference type="Proteomes" id="UP000076088"/>
    </source>
</evidence>
<evidence type="ECO:0000313" key="2">
    <source>
        <dbReference type="EMBL" id="AMU91604.1"/>
    </source>
</evidence>
<keyword evidence="3" id="KW-1185">Reference proteome</keyword>
<accession>A0AAC9AX26</accession>
<dbReference type="Proteomes" id="UP000076088">
    <property type="component" value="Chromosome"/>
</dbReference>
<proteinExistence type="predicted"/>
<feature type="compositionally biased region" description="Basic and acidic residues" evidence="1">
    <location>
        <begin position="55"/>
        <end position="80"/>
    </location>
</feature>
<feature type="compositionally biased region" description="Low complexity" evidence="1">
    <location>
        <begin position="28"/>
        <end position="49"/>
    </location>
</feature>
<dbReference type="AlphaFoldDB" id="A0AAC9AX26"/>
<protein>
    <submittedName>
        <fullName evidence="2">Uncharacterized protein</fullName>
    </submittedName>
</protein>
<dbReference type="EMBL" id="CP013344">
    <property type="protein sequence ID" value="AMU91604.1"/>
    <property type="molecule type" value="Genomic_DNA"/>
</dbReference>
<name>A0AAC9AX26_SPHMC</name>
<reference evidence="3" key="1">
    <citation type="submission" date="2015-11" db="EMBL/GenBank/DDBJ databases">
        <title>Complete genome sequence of a polyethylene-glycol degrader Sphingopyxis macrogoltabida 203N (NBRC 111659).</title>
        <authorList>
            <person name="Yoshiyuki O."/>
            <person name="Shouta N."/>
            <person name="Nagata Y."/>
            <person name="Numata M."/>
            <person name="Tsuchikane K."/>
            <person name="Hosoyama A."/>
            <person name="Yamazoe A."/>
            <person name="Tsuda M."/>
            <person name="Fujita N."/>
            <person name="Kawai F."/>
        </authorList>
    </citation>
    <scope>NUCLEOTIDE SEQUENCE [LARGE SCALE GENOMIC DNA]</scope>
    <source>
        <strain evidence="3">203N</strain>
    </source>
</reference>
<feature type="compositionally biased region" description="Basic and acidic residues" evidence="1">
    <location>
        <begin position="236"/>
        <end position="250"/>
    </location>
</feature>
<reference evidence="2 3" key="2">
    <citation type="journal article" date="2016" name="Genome Announc.">
        <title>Complete Genome Sequence of Sphingopyxis macrogoltabida Strain 203N (NBRC 111659), a Polyethylene Glycol Degrader.</title>
        <authorList>
            <person name="Ohtsubo Y."/>
            <person name="Nonoyama S."/>
            <person name="Nagata Y."/>
            <person name="Numata M."/>
            <person name="Tsuchikane K."/>
            <person name="Hosoyama A."/>
            <person name="Yamazoe A."/>
            <person name="Tsuda M."/>
            <person name="Fujita N."/>
            <person name="Kawai F."/>
        </authorList>
    </citation>
    <scope>NUCLEOTIDE SEQUENCE [LARGE SCALE GENOMIC DNA]</scope>
    <source>
        <strain evidence="2 3">203N</strain>
    </source>
</reference>
<feature type="region of interest" description="Disordered" evidence="1">
    <location>
        <begin position="1"/>
        <end position="86"/>
    </location>
</feature>